<proteinExistence type="predicted"/>
<name>A0AAV9ZL00_9AGAR</name>
<comment type="caution">
    <text evidence="1">The sequence shown here is derived from an EMBL/GenBank/DDBJ whole genome shotgun (WGS) entry which is preliminary data.</text>
</comment>
<accession>A0AAV9ZL00</accession>
<organism evidence="1 2">
    <name type="scientific">Favolaschia claudopus</name>
    <dbReference type="NCBI Taxonomy" id="2862362"/>
    <lineage>
        <taxon>Eukaryota</taxon>
        <taxon>Fungi</taxon>
        <taxon>Dikarya</taxon>
        <taxon>Basidiomycota</taxon>
        <taxon>Agaricomycotina</taxon>
        <taxon>Agaricomycetes</taxon>
        <taxon>Agaricomycetidae</taxon>
        <taxon>Agaricales</taxon>
        <taxon>Marasmiineae</taxon>
        <taxon>Mycenaceae</taxon>
        <taxon>Favolaschia</taxon>
    </lineage>
</organism>
<gene>
    <name evidence="1" type="ORF">R3P38DRAFT_2806261</name>
</gene>
<sequence length="102" mass="10778">MPNKSDVIIGLTVPDNDSPIKGVVVKYTGNTTLTINPEIASVSTMKTGDSIQILKSPEGNKFIAFGITVATVWNHDDMDKIEVISGGTVGGTSPFEITVQLT</sequence>
<dbReference type="Proteomes" id="UP001362999">
    <property type="component" value="Unassembled WGS sequence"/>
</dbReference>
<protein>
    <submittedName>
        <fullName evidence="1">Uncharacterized protein</fullName>
    </submittedName>
</protein>
<evidence type="ECO:0000313" key="1">
    <source>
        <dbReference type="EMBL" id="KAK6984884.1"/>
    </source>
</evidence>
<keyword evidence="2" id="KW-1185">Reference proteome</keyword>
<evidence type="ECO:0000313" key="2">
    <source>
        <dbReference type="Proteomes" id="UP001362999"/>
    </source>
</evidence>
<dbReference type="EMBL" id="JAWWNJ010000134">
    <property type="protein sequence ID" value="KAK6984884.1"/>
    <property type="molecule type" value="Genomic_DNA"/>
</dbReference>
<dbReference type="AlphaFoldDB" id="A0AAV9ZL00"/>
<reference evidence="1 2" key="1">
    <citation type="journal article" date="2024" name="J Genomics">
        <title>Draft genome sequencing and assembly of Favolaschia claudopus CIRM-BRFM 2984 isolated from oak limbs.</title>
        <authorList>
            <person name="Navarro D."/>
            <person name="Drula E."/>
            <person name="Chaduli D."/>
            <person name="Cazenave R."/>
            <person name="Ahrendt S."/>
            <person name="Wang J."/>
            <person name="Lipzen A."/>
            <person name="Daum C."/>
            <person name="Barry K."/>
            <person name="Grigoriev I.V."/>
            <person name="Favel A."/>
            <person name="Rosso M.N."/>
            <person name="Martin F."/>
        </authorList>
    </citation>
    <scope>NUCLEOTIDE SEQUENCE [LARGE SCALE GENOMIC DNA]</scope>
    <source>
        <strain evidence="1 2">CIRM-BRFM 2984</strain>
    </source>
</reference>